<keyword evidence="4" id="KW-0410">Iron transport</keyword>
<dbReference type="PROSITE" id="PS00211">
    <property type="entry name" value="ABC_TRANSPORTER_1"/>
    <property type="match status" value="1"/>
</dbReference>
<dbReference type="GO" id="GO:0005524">
    <property type="term" value="F:ATP binding"/>
    <property type="evidence" value="ECO:0007669"/>
    <property type="project" value="UniProtKB-KW"/>
</dbReference>
<dbReference type="InterPro" id="IPR051535">
    <property type="entry name" value="Siderophore_ABC-ATPase"/>
</dbReference>
<evidence type="ECO:0000256" key="1">
    <source>
        <dbReference type="ARBA" id="ARBA00004202"/>
    </source>
</evidence>
<evidence type="ECO:0000256" key="3">
    <source>
        <dbReference type="ARBA" id="ARBA00022475"/>
    </source>
</evidence>
<dbReference type="InterPro" id="IPR003593">
    <property type="entry name" value="AAA+_ATPase"/>
</dbReference>
<keyword evidence="8" id="KW-0406">Ion transport</keyword>
<sequence length="261" mass="28877">MSANSAVITVKDLSFSYDNKRVLEGLDITLEKGKITTIMGANGCGKSTLLGILTKQLPLKQGTVMINGQDIKTIKVKAFSKQVAVVHQYHQVIDDMIVGDLVAMGRLAHQPFLKGASSTDQEIVEWALQVTDLQDLVFREMRHLSGGEKQRVWIAMALAQKTDILFLDEPTTYLDIKYQLDILRLIAKINQELGITIIMVLHDINQALSLSDQIIGLKEGRVYAQGKPETVLNQDFIQAVFGVTLPVVEKAGKQFVITSLT</sequence>
<name>A0A0P6SJ82_9STRE</name>
<evidence type="ECO:0000256" key="9">
    <source>
        <dbReference type="ARBA" id="ARBA00023136"/>
    </source>
</evidence>
<dbReference type="CDD" id="cd03214">
    <property type="entry name" value="ABC_Iron-Siderophores_B12_Hemin"/>
    <property type="match status" value="1"/>
</dbReference>
<evidence type="ECO:0000256" key="7">
    <source>
        <dbReference type="ARBA" id="ARBA00023004"/>
    </source>
</evidence>
<accession>A0A0P6SJ82</accession>
<evidence type="ECO:0000256" key="6">
    <source>
        <dbReference type="ARBA" id="ARBA00022840"/>
    </source>
</evidence>
<keyword evidence="9" id="KW-0472">Membrane</keyword>
<reference evidence="11 12" key="1">
    <citation type="submission" date="2015-08" db="EMBL/GenBank/DDBJ databases">
        <title>Genome sequence of Streptococcus phocae subsp. phocae ATCC 51973T isolated from liver specimen obtained from seal.</title>
        <authorList>
            <person name="Avendano-Herrera R."/>
        </authorList>
    </citation>
    <scope>NUCLEOTIDE SEQUENCE [LARGE SCALE GENOMIC DNA]</scope>
    <source>
        <strain evidence="11 12">ATCC 51973</strain>
    </source>
</reference>
<comment type="caution">
    <text evidence="11">The sequence shown here is derived from an EMBL/GenBank/DDBJ whole genome shotgun (WGS) entry which is preliminary data.</text>
</comment>
<dbReference type="SMART" id="SM00382">
    <property type="entry name" value="AAA"/>
    <property type="match status" value="1"/>
</dbReference>
<feature type="domain" description="ABC transporter" evidence="10">
    <location>
        <begin position="8"/>
        <end position="244"/>
    </location>
</feature>
<dbReference type="PROSITE" id="PS50893">
    <property type="entry name" value="ABC_TRANSPORTER_2"/>
    <property type="match status" value="1"/>
</dbReference>
<dbReference type="AlphaFoldDB" id="A0A0P6SJ82"/>
<dbReference type="InterPro" id="IPR003439">
    <property type="entry name" value="ABC_transporter-like_ATP-bd"/>
</dbReference>
<dbReference type="GO" id="GO:0016887">
    <property type="term" value="F:ATP hydrolysis activity"/>
    <property type="evidence" value="ECO:0007669"/>
    <property type="project" value="InterPro"/>
</dbReference>
<evidence type="ECO:0000256" key="2">
    <source>
        <dbReference type="ARBA" id="ARBA00022448"/>
    </source>
</evidence>
<keyword evidence="5" id="KW-0547">Nucleotide-binding</keyword>
<keyword evidence="6 11" id="KW-0067">ATP-binding</keyword>
<dbReference type="Pfam" id="PF00005">
    <property type="entry name" value="ABC_tran"/>
    <property type="match status" value="1"/>
</dbReference>
<evidence type="ECO:0000256" key="5">
    <source>
        <dbReference type="ARBA" id="ARBA00022741"/>
    </source>
</evidence>
<dbReference type="PANTHER" id="PTHR42771">
    <property type="entry name" value="IRON(3+)-HYDROXAMATE IMPORT ATP-BINDING PROTEIN FHUC"/>
    <property type="match status" value="1"/>
</dbReference>
<dbReference type="PATRIC" id="fig|119224.3.peg.617"/>
<dbReference type="Proteomes" id="UP000049578">
    <property type="component" value="Unassembled WGS sequence"/>
</dbReference>
<evidence type="ECO:0000313" key="12">
    <source>
        <dbReference type="Proteomes" id="UP000049578"/>
    </source>
</evidence>
<dbReference type="GO" id="GO:0005886">
    <property type="term" value="C:plasma membrane"/>
    <property type="evidence" value="ECO:0007669"/>
    <property type="project" value="UniProtKB-SubCell"/>
</dbReference>
<evidence type="ECO:0000256" key="4">
    <source>
        <dbReference type="ARBA" id="ARBA00022496"/>
    </source>
</evidence>
<dbReference type="InterPro" id="IPR017871">
    <property type="entry name" value="ABC_transporter-like_CS"/>
</dbReference>
<dbReference type="EMBL" id="LHQM01000020">
    <property type="protein sequence ID" value="KPJ22292.1"/>
    <property type="molecule type" value="Genomic_DNA"/>
</dbReference>
<dbReference type="FunFam" id="3.40.50.300:FF:000134">
    <property type="entry name" value="Iron-enterobactin ABC transporter ATP-binding protein"/>
    <property type="match status" value="1"/>
</dbReference>
<proteinExistence type="predicted"/>
<evidence type="ECO:0000259" key="10">
    <source>
        <dbReference type="PROSITE" id="PS50893"/>
    </source>
</evidence>
<protein>
    <submittedName>
        <fullName evidence="11">Iron ABC transporter ATP-binding protein</fullName>
    </submittedName>
</protein>
<evidence type="ECO:0000256" key="8">
    <source>
        <dbReference type="ARBA" id="ARBA00023065"/>
    </source>
</evidence>
<dbReference type="GO" id="GO:0006826">
    <property type="term" value="P:iron ion transport"/>
    <property type="evidence" value="ECO:0007669"/>
    <property type="project" value="UniProtKB-KW"/>
</dbReference>
<comment type="subcellular location">
    <subcellularLocation>
        <location evidence="1">Cell membrane</location>
        <topology evidence="1">Peripheral membrane protein</topology>
    </subcellularLocation>
</comment>
<organism evidence="11 12">
    <name type="scientific">Streptococcus phocae</name>
    <dbReference type="NCBI Taxonomy" id="119224"/>
    <lineage>
        <taxon>Bacteria</taxon>
        <taxon>Bacillati</taxon>
        <taxon>Bacillota</taxon>
        <taxon>Bacilli</taxon>
        <taxon>Lactobacillales</taxon>
        <taxon>Streptococcaceae</taxon>
        <taxon>Streptococcus</taxon>
    </lineage>
</organism>
<keyword evidence="3" id="KW-1003">Cell membrane</keyword>
<gene>
    <name evidence="11" type="ORF">AKK44_05380</name>
</gene>
<dbReference type="PANTHER" id="PTHR42771:SF10">
    <property type="entry name" value="FERRICHROME TRANSPORT ATP-BINDING PROTEIN FHUC"/>
    <property type="match status" value="1"/>
</dbReference>
<keyword evidence="2" id="KW-0813">Transport</keyword>
<keyword evidence="12" id="KW-1185">Reference proteome</keyword>
<dbReference type="InterPro" id="IPR027417">
    <property type="entry name" value="P-loop_NTPase"/>
</dbReference>
<dbReference type="Gene3D" id="3.40.50.300">
    <property type="entry name" value="P-loop containing nucleotide triphosphate hydrolases"/>
    <property type="match status" value="1"/>
</dbReference>
<keyword evidence="7" id="KW-0408">Iron</keyword>
<dbReference type="SUPFAM" id="SSF52540">
    <property type="entry name" value="P-loop containing nucleoside triphosphate hydrolases"/>
    <property type="match status" value="1"/>
</dbReference>
<dbReference type="STRING" id="119224.AKK44_05380"/>
<evidence type="ECO:0000313" key="11">
    <source>
        <dbReference type="EMBL" id="KPJ22292.1"/>
    </source>
</evidence>
<dbReference type="RefSeq" id="WP_054278831.1">
    <property type="nucleotide sequence ID" value="NZ_LHQM01000020.1"/>
</dbReference>